<reference evidence="11 12" key="1">
    <citation type="submission" date="2018-05" db="EMBL/GenBank/DDBJ databases">
        <title>Draft genome sequence of Scytalidium lignicola DSM 105466, a ubiquitous saprotrophic fungus.</title>
        <authorList>
            <person name="Buettner E."/>
            <person name="Gebauer A.M."/>
            <person name="Hofrichter M."/>
            <person name="Liers C."/>
            <person name="Kellner H."/>
        </authorList>
    </citation>
    <scope>NUCLEOTIDE SEQUENCE [LARGE SCALE GENOMIC DNA]</scope>
    <source>
        <strain evidence="11 12">DSM 105466</strain>
    </source>
</reference>
<keyword evidence="6" id="KW-0503">Monooxygenase</keyword>
<dbReference type="OrthoDB" id="6692864at2759"/>
<dbReference type="InterPro" id="IPR001128">
    <property type="entry name" value="Cyt_P450"/>
</dbReference>
<dbReference type="GO" id="GO:0016705">
    <property type="term" value="F:oxidoreductase activity, acting on paired donors, with incorporation or reduction of molecular oxygen"/>
    <property type="evidence" value="ECO:0007669"/>
    <property type="project" value="InterPro"/>
</dbReference>
<dbReference type="PROSITE" id="PS00059">
    <property type="entry name" value="ADH_ZINC"/>
    <property type="match status" value="1"/>
</dbReference>
<keyword evidence="7" id="KW-0349">Heme</keyword>
<dbReference type="AlphaFoldDB" id="A0A3E2H7P8"/>
<dbReference type="InterPro" id="IPR013154">
    <property type="entry name" value="ADH-like_N"/>
</dbReference>
<dbReference type="GO" id="GO:0005506">
    <property type="term" value="F:iron ion binding"/>
    <property type="evidence" value="ECO:0007669"/>
    <property type="project" value="InterPro"/>
</dbReference>
<dbReference type="PANTHER" id="PTHR24305:SF187">
    <property type="entry name" value="P450, PUTATIVE (EUROFUNG)-RELATED"/>
    <property type="match status" value="1"/>
</dbReference>
<dbReference type="Proteomes" id="UP000258309">
    <property type="component" value="Unassembled WGS sequence"/>
</dbReference>
<dbReference type="Pfam" id="PF08240">
    <property type="entry name" value="ADH_N"/>
    <property type="match status" value="1"/>
</dbReference>
<dbReference type="PANTHER" id="PTHR24305">
    <property type="entry name" value="CYTOCHROME P450"/>
    <property type="match status" value="1"/>
</dbReference>
<evidence type="ECO:0000256" key="1">
    <source>
        <dbReference type="ARBA" id="ARBA00001971"/>
    </source>
</evidence>
<evidence type="ECO:0000259" key="10">
    <source>
        <dbReference type="Pfam" id="PF08240"/>
    </source>
</evidence>
<evidence type="ECO:0000256" key="3">
    <source>
        <dbReference type="ARBA" id="ARBA00022723"/>
    </source>
</evidence>
<feature type="domain" description="Alcohol dehydrogenase-like C-terminal" evidence="9">
    <location>
        <begin position="182"/>
        <end position="305"/>
    </location>
</feature>
<accession>A0A3E2H7P8</accession>
<dbReference type="Gene3D" id="3.40.50.720">
    <property type="entry name" value="NAD(P)-binding Rossmann-like Domain"/>
    <property type="match status" value="1"/>
</dbReference>
<dbReference type="SUPFAM" id="SSF48264">
    <property type="entry name" value="Cytochrome P450"/>
    <property type="match status" value="1"/>
</dbReference>
<feature type="domain" description="Alcohol dehydrogenase-like N-terminal" evidence="10">
    <location>
        <begin position="17"/>
        <end position="99"/>
    </location>
</feature>
<dbReference type="SUPFAM" id="SSF50129">
    <property type="entry name" value="GroES-like"/>
    <property type="match status" value="1"/>
</dbReference>
<dbReference type="PRINTS" id="PR00385">
    <property type="entry name" value="P450"/>
</dbReference>
<dbReference type="InterPro" id="IPR002401">
    <property type="entry name" value="Cyt_P450_E_grp-I"/>
</dbReference>
<dbReference type="InterPro" id="IPR050121">
    <property type="entry name" value="Cytochrome_P450_monoxygenase"/>
</dbReference>
<dbReference type="EMBL" id="NCSJ02000129">
    <property type="protein sequence ID" value="RFU29400.1"/>
    <property type="molecule type" value="Genomic_DNA"/>
</dbReference>
<proteinExistence type="inferred from homology"/>
<dbReference type="InterPro" id="IPR036291">
    <property type="entry name" value="NAD(P)-bd_dom_sf"/>
</dbReference>
<dbReference type="GO" id="GO:0008270">
    <property type="term" value="F:zinc ion binding"/>
    <property type="evidence" value="ECO:0007669"/>
    <property type="project" value="InterPro"/>
</dbReference>
<comment type="cofactor">
    <cofactor evidence="1 7">
        <name>heme</name>
        <dbReference type="ChEBI" id="CHEBI:30413"/>
    </cofactor>
</comment>
<protein>
    <recommendedName>
        <fullName evidence="13">Enoyl reductase (ER) domain-containing protein</fullName>
    </recommendedName>
</protein>
<evidence type="ECO:0000256" key="8">
    <source>
        <dbReference type="RuleBase" id="RU361277"/>
    </source>
</evidence>
<dbReference type="STRING" id="5539.A0A3E2H7P8"/>
<feature type="non-terminal residue" evidence="11">
    <location>
        <position position="1"/>
    </location>
</feature>
<evidence type="ECO:0000256" key="2">
    <source>
        <dbReference type="ARBA" id="ARBA00010617"/>
    </source>
</evidence>
<comment type="caution">
    <text evidence="11">The sequence shown here is derived from an EMBL/GenBank/DDBJ whole genome shotgun (WGS) entry which is preliminary data.</text>
</comment>
<dbReference type="PRINTS" id="PR00463">
    <property type="entry name" value="EP450I"/>
</dbReference>
<dbReference type="SUPFAM" id="SSF51735">
    <property type="entry name" value="NAD(P)-binding Rossmann-fold domains"/>
    <property type="match status" value="1"/>
</dbReference>
<evidence type="ECO:0008006" key="13">
    <source>
        <dbReference type="Google" id="ProtNLM"/>
    </source>
</evidence>
<comment type="similarity">
    <text evidence="8">Belongs to the zinc-containing alcohol dehydrogenase family.</text>
</comment>
<keyword evidence="12" id="KW-1185">Reference proteome</keyword>
<gene>
    <name evidence="11" type="ORF">B7463_g6939</name>
</gene>
<dbReference type="GO" id="GO:0004497">
    <property type="term" value="F:monooxygenase activity"/>
    <property type="evidence" value="ECO:0007669"/>
    <property type="project" value="UniProtKB-KW"/>
</dbReference>
<feature type="binding site" description="axial binding residue" evidence="7">
    <location>
        <position position="692"/>
    </location>
    <ligand>
        <name>heme</name>
        <dbReference type="ChEBI" id="CHEBI:30413"/>
    </ligand>
    <ligandPart>
        <name>Fe</name>
        <dbReference type="ChEBI" id="CHEBI:18248"/>
    </ligandPart>
</feature>
<evidence type="ECO:0000313" key="12">
    <source>
        <dbReference type="Proteomes" id="UP000258309"/>
    </source>
</evidence>
<comment type="similarity">
    <text evidence="2">Belongs to the cytochrome P450 family.</text>
</comment>
<evidence type="ECO:0000256" key="7">
    <source>
        <dbReference type="PIRSR" id="PIRSR602401-1"/>
    </source>
</evidence>
<dbReference type="GO" id="GO:0020037">
    <property type="term" value="F:heme binding"/>
    <property type="evidence" value="ECO:0007669"/>
    <property type="project" value="InterPro"/>
</dbReference>
<dbReference type="Pfam" id="PF00107">
    <property type="entry name" value="ADH_zinc_N"/>
    <property type="match status" value="1"/>
</dbReference>
<organism evidence="11 12">
    <name type="scientific">Scytalidium lignicola</name>
    <name type="common">Hyphomycete</name>
    <dbReference type="NCBI Taxonomy" id="5539"/>
    <lineage>
        <taxon>Eukaryota</taxon>
        <taxon>Fungi</taxon>
        <taxon>Dikarya</taxon>
        <taxon>Ascomycota</taxon>
        <taxon>Pezizomycotina</taxon>
        <taxon>Leotiomycetes</taxon>
        <taxon>Leotiomycetes incertae sedis</taxon>
        <taxon>Scytalidium</taxon>
    </lineage>
</organism>
<keyword evidence="8" id="KW-0862">Zinc</keyword>
<dbReference type="InterPro" id="IPR036396">
    <property type="entry name" value="Cyt_P450_sf"/>
</dbReference>
<dbReference type="CDD" id="cd11061">
    <property type="entry name" value="CYP67-like"/>
    <property type="match status" value="1"/>
</dbReference>
<evidence type="ECO:0000256" key="6">
    <source>
        <dbReference type="ARBA" id="ARBA00023033"/>
    </source>
</evidence>
<evidence type="ECO:0000259" key="9">
    <source>
        <dbReference type="Pfam" id="PF00107"/>
    </source>
</evidence>
<name>A0A3E2H7P8_SCYLI</name>
<evidence type="ECO:0000256" key="4">
    <source>
        <dbReference type="ARBA" id="ARBA00023002"/>
    </source>
</evidence>
<dbReference type="Gene3D" id="3.90.180.10">
    <property type="entry name" value="Medium-chain alcohol dehydrogenases, catalytic domain"/>
    <property type="match status" value="1"/>
</dbReference>
<dbReference type="InterPro" id="IPR013149">
    <property type="entry name" value="ADH-like_C"/>
</dbReference>
<dbReference type="InterPro" id="IPR002328">
    <property type="entry name" value="ADH_Zn_CS"/>
</dbReference>
<comment type="cofactor">
    <cofactor evidence="8">
        <name>Zn(2+)</name>
        <dbReference type="ChEBI" id="CHEBI:29105"/>
    </cofactor>
</comment>
<evidence type="ECO:0000256" key="5">
    <source>
        <dbReference type="ARBA" id="ARBA00023004"/>
    </source>
</evidence>
<keyword evidence="5 7" id="KW-0408">Iron</keyword>
<dbReference type="Pfam" id="PF00067">
    <property type="entry name" value="p450"/>
    <property type="match status" value="1"/>
</dbReference>
<sequence>MQPAKAIVSYPPINGLQMVATGLCHTDLVYGTSLEQAGLVPRVLGHEGAGYVREIGPKVSVAKRGDMVLLSFASCTSCMNCKDGHPAYCTQFGVSQFSGKPSLSNSKTRETISGGFFGQSSFSSFSIVKEVSVVNVSGLVLNENDLKLFSPLGCGFQTGTGTVTNVANAKPSDTILIIGLGGVGMTAIMAASRRNCSKIIGLDRYPDRLQLATDLGATGVIDTIDNKLNLSQKIQELLEGQGPSITIDTTGVPALISLGLQITAHAGQMILLGYPPVGATVNLDLVDFFRKGKTLRVSIEGDVIPSKAKDHEKAVTDMKNGITIKPVLIWLNEEYGDFVRTGPSEITIYLPEAIPVIYGPSSKCTKAPRYDVSWPTVSMHASRDKTLHDKRRRIWDRAFSTKSLRNYESRVLGYANELVKGISGLSGKTVLANQWFNFYSFDVMGDLAFGKSFHMLSSGKQHWCLDLLYKGQSPLGILGTVPWLFIILARLPGVGTDFRRFVGWCSEQVEERKKMNPEVPDIMSHLLEASAKAENPRDERLWLMGDSRLIIIAGSDTTAITLTHIFYHLAKDQSQVQKLRTELENLNITEEGFNFESVRTASHLNGIINETLRLHHPVPAGLLRVTPPEGLLIAGTFVPGNTTVNVPMWSIGKSKKAYEQPEEFIPERWYSRPELVRNKDAFAPFLIGPDSCIGRQLAMMSLRAVVSLMILHFDVSFAPGEDGHNLIYDSKDTFTLSMADIKFVFKKR</sequence>
<keyword evidence="3 7" id="KW-0479">Metal-binding</keyword>
<dbReference type="Gene3D" id="1.10.630.10">
    <property type="entry name" value="Cytochrome P450"/>
    <property type="match status" value="1"/>
</dbReference>
<keyword evidence="4" id="KW-0560">Oxidoreductase</keyword>
<dbReference type="InterPro" id="IPR011032">
    <property type="entry name" value="GroES-like_sf"/>
</dbReference>
<evidence type="ECO:0000313" key="11">
    <source>
        <dbReference type="EMBL" id="RFU29400.1"/>
    </source>
</evidence>
<feature type="non-terminal residue" evidence="11">
    <location>
        <position position="748"/>
    </location>
</feature>